<keyword evidence="2" id="KW-1185">Reference proteome</keyword>
<reference evidence="1" key="2">
    <citation type="submission" date="2021-10" db="EMBL/GenBank/DDBJ databases">
        <title>Phylogenomics reveals ancestral predisposition of the termite-cultivated fungus Termitomyces towards a domesticated lifestyle.</title>
        <authorList>
            <person name="Auxier B."/>
            <person name="Grum-Grzhimaylo A."/>
            <person name="Cardenas M.E."/>
            <person name="Lodge J.D."/>
            <person name="Laessoe T."/>
            <person name="Pedersen O."/>
            <person name="Smith M.E."/>
            <person name="Kuyper T.W."/>
            <person name="Franco-Molano E.A."/>
            <person name="Baroni T.J."/>
            <person name="Aanen D.K."/>
        </authorList>
    </citation>
    <scope>NUCLEOTIDE SEQUENCE</scope>
    <source>
        <strain evidence="1">D49</strain>
    </source>
</reference>
<protein>
    <submittedName>
        <fullName evidence="1">Uncharacterized protein</fullName>
    </submittedName>
</protein>
<comment type="caution">
    <text evidence="1">The sequence shown here is derived from an EMBL/GenBank/DDBJ whole genome shotgun (WGS) entry which is preliminary data.</text>
</comment>
<evidence type="ECO:0000313" key="1">
    <source>
        <dbReference type="EMBL" id="KAG5633190.1"/>
    </source>
</evidence>
<feature type="non-terminal residue" evidence="1">
    <location>
        <position position="58"/>
    </location>
</feature>
<proteinExistence type="predicted"/>
<accession>A0A9P7FPP4</accession>
<evidence type="ECO:0000313" key="2">
    <source>
        <dbReference type="Proteomes" id="UP000717328"/>
    </source>
</evidence>
<dbReference type="EMBL" id="JABCKI010008800">
    <property type="protein sequence ID" value="KAG5633190.1"/>
    <property type="molecule type" value="Genomic_DNA"/>
</dbReference>
<name>A0A9P7FPP4_9AGAR</name>
<dbReference type="Proteomes" id="UP000717328">
    <property type="component" value="Unassembled WGS sequence"/>
</dbReference>
<reference evidence="1" key="1">
    <citation type="submission" date="2021-02" db="EMBL/GenBank/DDBJ databases">
        <authorList>
            <person name="Nieuwenhuis M."/>
            <person name="Van De Peppel L.J.J."/>
        </authorList>
    </citation>
    <scope>NUCLEOTIDE SEQUENCE</scope>
    <source>
        <strain evidence="1">D49</strain>
    </source>
</reference>
<organism evidence="1 2">
    <name type="scientific">Sphagnurus paluster</name>
    <dbReference type="NCBI Taxonomy" id="117069"/>
    <lineage>
        <taxon>Eukaryota</taxon>
        <taxon>Fungi</taxon>
        <taxon>Dikarya</taxon>
        <taxon>Basidiomycota</taxon>
        <taxon>Agaricomycotina</taxon>
        <taxon>Agaricomycetes</taxon>
        <taxon>Agaricomycetidae</taxon>
        <taxon>Agaricales</taxon>
        <taxon>Tricholomatineae</taxon>
        <taxon>Lyophyllaceae</taxon>
        <taxon>Sphagnurus</taxon>
    </lineage>
</organism>
<gene>
    <name evidence="1" type="ORF">H0H81_010093</name>
</gene>
<dbReference type="AlphaFoldDB" id="A0A9P7FPP4"/>
<sequence>MPGIMLILSSRRTLRMRVPSSMSRRVSSGLSLHRHCSQHCTPSPPKCCCANWFPCNSQ</sequence>